<evidence type="ECO:0000313" key="2">
    <source>
        <dbReference type="Proteomes" id="UP000886501"/>
    </source>
</evidence>
<protein>
    <submittedName>
        <fullName evidence="1">Uncharacterized protein</fullName>
    </submittedName>
</protein>
<keyword evidence="2" id="KW-1185">Reference proteome</keyword>
<reference evidence="1" key="2">
    <citation type="journal article" date="2020" name="Nat. Commun.">
        <title>Large-scale genome sequencing of mycorrhizal fungi provides insights into the early evolution of symbiotic traits.</title>
        <authorList>
            <person name="Miyauchi S."/>
            <person name="Kiss E."/>
            <person name="Kuo A."/>
            <person name="Drula E."/>
            <person name="Kohler A."/>
            <person name="Sanchez-Garcia M."/>
            <person name="Morin E."/>
            <person name="Andreopoulos B."/>
            <person name="Barry K.W."/>
            <person name="Bonito G."/>
            <person name="Buee M."/>
            <person name="Carver A."/>
            <person name="Chen C."/>
            <person name="Cichocki N."/>
            <person name="Clum A."/>
            <person name="Culley D."/>
            <person name="Crous P.W."/>
            <person name="Fauchery L."/>
            <person name="Girlanda M."/>
            <person name="Hayes R.D."/>
            <person name="Keri Z."/>
            <person name="LaButti K."/>
            <person name="Lipzen A."/>
            <person name="Lombard V."/>
            <person name="Magnuson J."/>
            <person name="Maillard F."/>
            <person name="Murat C."/>
            <person name="Nolan M."/>
            <person name="Ohm R.A."/>
            <person name="Pangilinan J."/>
            <person name="Pereira M.F."/>
            <person name="Perotto S."/>
            <person name="Peter M."/>
            <person name="Pfister S."/>
            <person name="Riley R."/>
            <person name="Sitrit Y."/>
            <person name="Stielow J.B."/>
            <person name="Szollosi G."/>
            <person name="Zifcakova L."/>
            <person name="Stursova M."/>
            <person name="Spatafora J.W."/>
            <person name="Tedersoo L."/>
            <person name="Vaario L.M."/>
            <person name="Yamada A."/>
            <person name="Yan M."/>
            <person name="Wang P."/>
            <person name="Xu J."/>
            <person name="Bruns T."/>
            <person name="Baldrian P."/>
            <person name="Vilgalys R."/>
            <person name="Dunand C."/>
            <person name="Henrissat B."/>
            <person name="Grigoriev I.V."/>
            <person name="Hibbett D."/>
            <person name="Nagy L.G."/>
            <person name="Martin F.M."/>
        </authorList>
    </citation>
    <scope>NUCLEOTIDE SEQUENCE</scope>
    <source>
        <strain evidence="1">P2</strain>
    </source>
</reference>
<sequence length="92" mass="10850">MYLWFQQNDLVPRSFRDGLRVVRASPAHRMSFPEVIWTRRPALPCLLTRLCLYYGSDLRVCRHTAQTLKVVDSFRFQALQPTHTIITKLVFV</sequence>
<accession>A0ACB6ZDQ9</accession>
<evidence type="ECO:0000313" key="1">
    <source>
        <dbReference type="EMBL" id="KAF9647699.1"/>
    </source>
</evidence>
<proteinExistence type="predicted"/>
<name>A0ACB6ZDQ9_THEGA</name>
<gene>
    <name evidence="1" type="ORF">BDM02DRAFT_3116687</name>
</gene>
<dbReference type="Proteomes" id="UP000886501">
    <property type="component" value="Unassembled WGS sequence"/>
</dbReference>
<reference evidence="1" key="1">
    <citation type="submission" date="2019-10" db="EMBL/GenBank/DDBJ databases">
        <authorList>
            <consortium name="DOE Joint Genome Institute"/>
            <person name="Kuo A."/>
            <person name="Miyauchi S."/>
            <person name="Kiss E."/>
            <person name="Drula E."/>
            <person name="Kohler A."/>
            <person name="Sanchez-Garcia M."/>
            <person name="Andreopoulos B."/>
            <person name="Barry K.W."/>
            <person name="Bonito G."/>
            <person name="Buee M."/>
            <person name="Carver A."/>
            <person name="Chen C."/>
            <person name="Cichocki N."/>
            <person name="Clum A."/>
            <person name="Culley D."/>
            <person name="Crous P.W."/>
            <person name="Fauchery L."/>
            <person name="Girlanda M."/>
            <person name="Hayes R."/>
            <person name="Keri Z."/>
            <person name="Labutti K."/>
            <person name="Lipzen A."/>
            <person name="Lombard V."/>
            <person name="Magnuson J."/>
            <person name="Maillard F."/>
            <person name="Morin E."/>
            <person name="Murat C."/>
            <person name="Nolan M."/>
            <person name="Ohm R."/>
            <person name="Pangilinan J."/>
            <person name="Pereira M."/>
            <person name="Perotto S."/>
            <person name="Peter M."/>
            <person name="Riley R."/>
            <person name="Sitrit Y."/>
            <person name="Stielow B."/>
            <person name="Szollosi G."/>
            <person name="Zifcakova L."/>
            <person name="Stursova M."/>
            <person name="Spatafora J.W."/>
            <person name="Tedersoo L."/>
            <person name="Vaario L.-M."/>
            <person name="Yamada A."/>
            <person name="Yan M."/>
            <person name="Wang P."/>
            <person name="Xu J."/>
            <person name="Bruns T."/>
            <person name="Baldrian P."/>
            <person name="Vilgalys R."/>
            <person name="Henrissat B."/>
            <person name="Grigoriev I.V."/>
            <person name="Hibbett D."/>
            <person name="Nagy L.G."/>
            <person name="Martin F.M."/>
        </authorList>
    </citation>
    <scope>NUCLEOTIDE SEQUENCE</scope>
    <source>
        <strain evidence="1">P2</strain>
    </source>
</reference>
<comment type="caution">
    <text evidence="1">The sequence shown here is derived from an EMBL/GenBank/DDBJ whole genome shotgun (WGS) entry which is preliminary data.</text>
</comment>
<organism evidence="1 2">
    <name type="scientific">Thelephora ganbajun</name>
    <name type="common">Ganba fungus</name>
    <dbReference type="NCBI Taxonomy" id="370292"/>
    <lineage>
        <taxon>Eukaryota</taxon>
        <taxon>Fungi</taxon>
        <taxon>Dikarya</taxon>
        <taxon>Basidiomycota</taxon>
        <taxon>Agaricomycotina</taxon>
        <taxon>Agaricomycetes</taxon>
        <taxon>Thelephorales</taxon>
        <taxon>Thelephoraceae</taxon>
        <taxon>Thelephora</taxon>
    </lineage>
</organism>
<dbReference type="EMBL" id="MU118028">
    <property type="protein sequence ID" value="KAF9647699.1"/>
    <property type="molecule type" value="Genomic_DNA"/>
</dbReference>